<evidence type="ECO:0000313" key="4">
    <source>
        <dbReference type="EMBL" id="TCC86302.1"/>
    </source>
</evidence>
<dbReference type="EMBL" id="SJSM01000028">
    <property type="protein sequence ID" value="TCC86302.1"/>
    <property type="molecule type" value="Genomic_DNA"/>
</dbReference>
<dbReference type="Pfam" id="PF00440">
    <property type="entry name" value="TetR_N"/>
    <property type="match status" value="1"/>
</dbReference>
<dbReference type="PRINTS" id="PR00455">
    <property type="entry name" value="HTHTETR"/>
</dbReference>
<dbReference type="InterPro" id="IPR009057">
    <property type="entry name" value="Homeodomain-like_sf"/>
</dbReference>
<dbReference type="InterPro" id="IPR041490">
    <property type="entry name" value="KstR2_TetR_C"/>
</dbReference>
<protein>
    <submittedName>
        <fullName evidence="4">TetR/AcrR family transcriptional regulator</fullName>
    </submittedName>
</protein>
<dbReference type="Gene3D" id="1.10.357.10">
    <property type="entry name" value="Tetracycline Repressor, domain 2"/>
    <property type="match status" value="1"/>
</dbReference>
<dbReference type="SUPFAM" id="SSF48498">
    <property type="entry name" value="Tetracyclin repressor-like, C-terminal domain"/>
    <property type="match status" value="1"/>
</dbReference>
<reference evidence="4 5" key="1">
    <citation type="submission" date="2019-02" db="EMBL/GenBank/DDBJ databases">
        <title>Pedobacter sp. RP-3-8 sp. nov., isolated from Arctic soil.</title>
        <authorList>
            <person name="Dahal R.H."/>
        </authorList>
    </citation>
    <scope>NUCLEOTIDE SEQUENCE [LARGE SCALE GENOMIC DNA]</scope>
    <source>
        <strain evidence="4 5">RP-3-8</strain>
    </source>
</reference>
<proteinExistence type="predicted"/>
<evidence type="ECO:0000259" key="3">
    <source>
        <dbReference type="PROSITE" id="PS50977"/>
    </source>
</evidence>
<comment type="caution">
    <text evidence="4">The sequence shown here is derived from an EMBL/GenBank/DDBJ whole genome shotgun (WGS) entry which is preliminary data.</text>
</comment>
<dbReference type="RefSeq" id="WP_131612236.1">
    <property type="nucleotide sequence ID" value="NZ_SJSM01000028.1"/>
</dbReference>
<dbReference type="InterPro" id="IPR036271">
    <property type="entry name" value="Tet_transcr_reg_TetR-rel_C_sf"/>
</dbReference>
<dbReference type="InterPro" id="IPR023772">
    <property type="entry name" value="DNA-bd_HTH_TetR-type_CS"/>
</dbReference>
<keyword evidence="1 2" id="KW-0238">DNA-binding</keyword>
<dbReference type="Pfam" id="PF17932">
    <property type="entry name" value="TetR_C_24"/>
    <property type="match status" value="1"/>
</dbReference>
<dbReference type="PANTHER" id="PTHR30328">
    <property type="entry name" value="TRANSCRIPTIONAL REPRESSOR"/>
    <property type="match status" value="1"/>
</dbReference>
<keyword evidence="5" id="KW-1185">Reference proteome</keyword>
<feature type="DNA-binding region" description="H-T-H motif" evidence="2">
    <location>
        <begin position="27"/>
        <end position="46"/>
    </location>
</feature>
<dbReference type="PANTHER" id="PTHR30328:SF54">
    <property type="entry name" value="HTH-TYPE TRANSCRIPTIONAL REPRESSOR SCO4008"/>
    <property type="match status" value="1"/>
</dbReference>
<dbReference type="InterPro" id="IPR050109">
    <property type="entry name" value="HTH-type_TetR-like_transc_reg"/>
</dbReference>
<dbReference type="PROSITE" id="PS01081">
    <property type="entry name" value="HTH_TETR_1"/>
    <property type="match status" value="1"/>
</dbReference>
<dbReference type="OrthoDB" id="9789566at2"/>
<dbReference type="Proteomes" id="UP000291117">
    <property type="component" value="Unassembled WGS sequence"/>
</dbReference>
<evidence type="ECO:0000313" key="5">
    <source>
        <dbReference type="Proteomes" id="UP000291117"/>
    </source>
</evidence>
<sequence length="208" mass="23580">MEKIDKRANILEAAEKLFIELGYEATSTRQIAKDAAVNMAMINYYFGSKDGVFMEIMSQRIADFNAQLSCLDQGNMSGMEKLLKVIEGYTTRILSNPGFHKMMHRELSMPQRPEMFFKIKNSMAQNLMIIEKIITDGITEGSFRQVDVRMLIATIMGTISNVAISPSKITSGTTLDINNEEDRELITIRLIDHLKDLIITYLTPKNDT</sequence>
<gene>
    <name evidence="4" type="ORF">EZ444_24250</name>
</gene>
<evidence type="ECO:0000256" key="2">
    <source>
        <dbReference type="PROSITE-ProRule" id="PRU00335"/>
    </source>
</evidence>
<dbReference type="SUPFAM" id="SSF46689">
    <property type="entry name" value="Homeodomain-like"/>
    <property type="match status" value="1"/>
</dbReference>
<name>A0A4R0MJJ1_9SPHI</name>
<dbReference type="GO" id="GO:0003677">
    <property type="term" value="F:DNA binding"/>
    <property type="evidence" value="ECO:0007669"/>
    <property type="project" value="UniProtKB-UniRule"/>
</dbReference>
<dbReference type="InterPro" id="IPR001647">
    <property type="entry name" value="HTH_TetR"/>
</dbReference>
<evidence type="ECO:0000256" key="1">
    <source>
        <dbReference type="ARBA" id="ARBA00023125"/>
    </source>
</evidence>
<dbReference type="AlphaFoldDB" id="A0A4R0MJJ1"/>
<feature type="domain" description="HTH tetR-type" evidence="3">
    <location>
        <begin position="4"/>
        <end position="64"/>
    </location>
</feature>
<accession>A0A4R0MJJ1</accession>
<organism evidence="4 5">
    <name type="scientific">Pedobacter hiemivivus</name>
    <dbReference type="NCBI Taxonomy" id="2530454"/>
    <lineage>
        <taxon>Bacteria</taxon>
        <taxon>Pseudomonadati</taxon>
        <taxon>Bacteroidota</taxon>
        <taxon>Sphingobacteriia</taxon>
        <taxon>Sphingobacteriales</taxon>
        <taxon>Sphingobacteriaceae</taxon>
        <taxon>Pedobacter</taxon>
    </lineage>
</organism>
<dbReference type="PROSITE" id="PS50977">
    <property type="entry name" value="HTH_TETR_2"/>
    <property type="match status" value="1"/>
</dbReference>